<organism evidence="1 2">
    <name type="scientific">Penicillium salamii</name>
    <dbReference type="NCBI Taxonomy" id="1612424"/>
    <lineage>
        <taxon>Eukaryota</taxon>
        <taxon>Fungi</taxon>
        <taxon>Dikarya</taxon>
        <taxon>Ascomycota</taxon>
        <taxon>Pezizomycotina</taxon>
        <taxon>Eurotiomycetes</taxon>
        <taxon>Eurotiomycetidae</taxon>
        <taxon>Eurotiales</taxon>
        <taxon>Aspergillaceae</taxon>
        <taxon>Penicillium</taxon>
    </lineage>
</organism>
<dbReference type="OrthoDB" id="5431405at2759"/>
<name>A0A9W4NWW5_9EURO</name>
<sequence length="229" mass="26303">MFRNPRQMEADAHPLRLSNILQPIDVIPWSGLAMWYLGVPIVVGDPMLVVQDDDFTAAIEKFENAGFNRSSPNRTPPPEVMDNLPNPQQVMEEMYAGFKRFNLSCAVVDYPRGDPSEKGVQLYGNLHFPLEPTLVESFVKAAIDEETDTEFPGWSDWDEDLRAWVSMMTGYLEVNNDILDLCPDNRAVEWYSEKFGRIREAKFGPWDRRIMKRLGSGKEMPIDMRGNRL</sequence>
<dbReference type="EMBL" id="CAJVPD010000273">
    <property type="protein sequence ID" value="CAG8416781.1"/>
    <property type="molecule type" value="Genomic_DNA"/>
</dbReference>
<accession>A0A9W4NWW5</accession>
<evidence type="ECO:0000313" key="1">
    <source>
        <dbReference type="EMBL" id="CAG8416781.1"/>
    </source>
</evidence>
<protein>
    <submittedName>
        <fullName evidence="1">Uncharacterized protein</fullName>
    </submittedName>
</protein>
<evidence type="ECO:0000313" key="2">
    <source>
        <dbReference type="Proteomes" id="UP001152592"/>
    </source>
</evidence>
<gene>
    <name evidence="1" type="ORF">PSALAMII_LOCUS9287</name>
</gene>
<proteinExistence type="predicted"/>
<comment type="caution">
    <text evidence="1">The sequence shown here is derived from an EMBL/GenBank/DDBJ whole genome shotgun (WGS) entry which is preliminary data.</text>
</comment>
<dbReference type="Proteomes" id="UP001152592">
    <property type="component" value="Unassembled WGS sequence"/>
</dbReference>
<reference evidence="1" key="1">
    <citation type="submission" date="2021-07" db="EMBL/GenBank/DDBJ databases">
        <authorList>
            <person name="Branca A.L. A."/>
        </authorList>
    </citation>
    <scope>NUCLEOTIDE SEQUENCE</scope>
</reference>
<dbReference type="AlphaFoldDB" id="A0A9W4NWW5"/>